<dbReference type="AlphaFoldDB" id="A0A068V1S9"/>
<feature type="domain" description="Protein kinase" evidence="6">
    <location>
        <begin position="255"/>
        <end position="528"/>
    </location>
</feature>
<dbReference type="InParanoid" id="A0A068V1S9"/>
<evidence type="ECO:0000256" key="4">
    <source>
        <dbReference type="ARBA" id="ARBA00022840"/>
    </source>
</evidence>
<accession>A0A068V1S9</accession>
<dbReference type="PROSITE" id="PS00107">
    <property type="entry name" value="PROTEIN_KINASE_ATP"/>
    <property type="match status" value="1"/>
</dbReference>
<dbReference type="InterPro" id="IPR011009">
    <property type="entry name" value="Kinase-like_dom_sf"/>
</dbReference>
<organism evidence="7 8">
    <name type="scientific">Coffea canephora</name>
    <name type="common">Robusta coffee</name>
    <dbReference type="NCBI Taxonomy" id="49390"/>
    <lineage>
        <taxon>Eukaryota</taxon>
        <taxon>Viridiplantae</taxon>
        <taxon>Streptophyta</taxon>
        <taxon>Embryophyta</taxon>
        <taxon>Tracheophyta</taxon>
        <taxon>Spermatophyta</taxon>
        <taxon>Magnoliopsida</taxon>
        <taxon>eudicotyledons</taxon>
        <taxon>Gunneridae</taxon>
        <taxon>Pentapetalae</taxon>
        <taxon>asterids</taxon>
        <taxon>lamiids</taxon>
        <taxon>Gentianales</taxon>
        <taxon>Rubiaceae</taxon>
        <taxon>Ixoroideae</taxon>
        <taxon>Gardenieae complex</taxon>
        <taxon>Bertiereae - Coffeeae clade</taxon>
        <taxon>Coffeeae</taxon>
        <taxon>Coffea</taxon>
    </lineage>
</organism>
<dbReference type="EMBL" id="HG739171">
    <property type="protein sequence ID" value="CDP14527.1"/>
    <property type="molecule type" value="Genomic_DNA"/>
</dbReference>
<reference evidence="8" key="1">
    <citation type="journal article" date="2014" name="Science">
        <title>The coffee genome provides insight into the convergent evolution of caffeine biosynthesis.</title>
        <authorList>
            <person name="Denoeud F."/>
            <person name="Carretero-Paulet L."/>
            <person name="Dereeper A."/>
            <person name="Droc G."/>
            <person name="Guyot R."/>
            <person name="Pietrella M."/>
            <person name="Zheng C."/>
            <person name="Alberti A."/>
            <person name="Anthony F."/>
            <person name="Aprea G."/>
            <person name="Aury J.M."/>
            <person name="Bento P."/>
            <person name="Bernard M."/>
            <person name="Bocs S."/>
            <person name="Campa C."/>
            <person name="Cenci A."/>
            <person name="Combes M.C."/>
            <person name="Crouzillat D."/>
            <person name="Da Silva C."/>
            <person name="Daddiego L."/>
            <person name="De Bellis F."/>
            <person name="Dussert S."/>
            <person name="Garsmeur O."/>
            <person name="Gayraud T."/>
            <person name="Guignon V."/>
            <person name="Jahn K."/>
            <person name="Jamilloux V."/>
            <person name="Joet T."/>
            <person name="Labadie K."/>
            <person name="Lan T."/>
            <person name="Leclercq J."/>
            <person name="Lepelley M."/>
            <person name="Leroy T."/>
            <person name="Li L.T."/>
            <person name="Librado P."/>
            <person name="Lopez L."/>
            <person name="Munoz A."/>
            <person name="Noel B."/>
            <person name="Pallavicini A."/>
            <person name="Perrotta G."/>
            <person name="Poncet V."/>
            <person name="Pot D."/>
            <person name="Priyono X."/>
            <person name="Rigoreau M."/>
            <person name="Rouard M."/>
            <person name="Rozas J."/>
            <person name="Tranchant-Dubreuil C."/>
            <person name="VanBuren R."/>
            <person name="Zhang Q."/>
            <person name="Andrade A.C."/>
            <person name="Argout X."/>
            <person name="Bertrand B."/>
            <person name="de Kochko A."/>
            <person name="Graziosi G."/>
            <person name="Henry R.J."/>
            <person name="Jayarama X."/>
            <person name="Ming R."/>
            <person name="Nagai C."/>
            <person name="Rounsley S."/>
            <person name="Sankoff D."/>
            <person name="Giuliano G."/>
            <person name="Albert V.A."/>
            <person name="Wincker P."/>
            <person name="Lashermes P."/>
        </authorList>
    </citation>
    <scope>NUCLEOTIDE SEQUENCE [LARGE SCALE GENOMIC DNA]</scope>
    <source>
        <strain evidence="8">cv. DH200-94</strain>
    </source>
</reference>
<evidence type="ECO:0000313" key="7">
    <source>
        <dbReference type="EMBL" id="CDP14527.1"/>
    </source>
</evidence>
<dbReference type="PROSITE" id="PS00108">
    <property type="entry name" value="PROTEIN_KINASE_ST"/>
    <property type="match status" value="1"/>
</dbReference>
<keyword evidence="2 5" id="KW-0547">Nucleotide-binding</keyword>
<evidence type="ECO:0000259" key="6">
    <source>
        <dbReference type="PROSITE" id="PS50011"/>
    </source>
</evidence>
<dbReference type="PROSITE" id="PS50011">
    <property type="entry name" value="PROTEIN_KINASE_DOM"/>
    <property type="match status" value="1"/>
</dbReference>
<dbReference type="Gene3D" id="3.30.200.20">
    <property type="entry name" value="Phosphorylase Kinase, domain 1"/>
    <property type="match status" value="1"/>
</dbReference>
<dbReference type="SUPFAM" id="SSF56112">
    <property type="entry name" value="Protein kinase-like (PK-like)"/>
    <property type="match status" value="1"/>
</dbReference>
<evidence type="ECO:0000313" key="8">
    <source>
        <dbReference type="Proteomes" id="UP000295252"/>
    </source>
</evidence>
<keyword evidence="4 5" id="KW-0067">ATP-binding</keyword>
<sequence>MVGSPRINGRIFSLLKARTGKKRTIIVGLKSDNYSREMLRRLLSSSVVVPGDSVLAVHVQESNDGFDPNTFLIHEDLCKYKQVDFQVKLCNGSSYIGELSHQVRVHFATILAVGCSSQWPKDSTVNKCLKALPPSCSLLVMDNGGKILLQRQGTSQQGSVTRVLQSSVSSLSEFGSRDHSETRFHLQKSRTMSCPSTSLPVQVQPTGSKKLLSIRKNLSFPDVTQKLFERLATFEVKGNSRRFTLEELRRATNKFSPEVLIGEGGHSKVYRAELDDGQAAAVKVLNISQHSDEDLFREVEMLSGLKHENIVRVLGFCYCKDMQAVVYNLLKGSLRQRLKQLRWSERMQLAIGVARALDNLHSSSPPVIHRDVKSSNILLSENCQPQLSDFGAATVLHQNKQTSSVFSKPIHVVGTFGYLAPEYMMYGKVDEKIDVYSYGVVLLELITGKEAIQAKSMSNQESLVSWARSLLSSGLCERLIDPNLNQDYCQDEMKMMMIAARLCLLHSSSRRPTMKTVLNLLEEPDHWLAMQTKREQLLIINGDSREEIEFCSRRKESVFSETLLMDDG</sequence>
<dbReference type="FunFam" id="1.10.510.10:FF:000095">
    <property type="entry name" value="protein STRUBBELIG-RECEPTOR FAMILY 8"/>
    <property type="match status" value="1"/>
</dbReference>
<dbReference type="PhylomeDB" id="A0A068V1S9"/>
<dbReference type="FunFam" id="3.30.200.20:FF:000268">
    <property type="entry name" value="probable receptor-like serine/threonine-protein kinase At5g57670"/>
    <property type="match status" value="1"/>
</dbReference>
<keyword evidence="1" id="KW-0808">Transferase</keyword>
<feature type="binding site" evidence="5">
    <location>
        <position position="283"/>
    </location>
    <ligand>
        <name>ATP</name>
        <dbReference type="ChEBI" id="CHEBI:30616"/>
    </ligand>
</feature>
<gene>
    <name evidence="7" type="ORF">GSCOC_T00041041001</name>
</gene>
<dbReference type="Pfam" id="PF00069">
    <property type="entry name" value="Pkinase"/>
    <property type="match status" value="1"/>
</dbReference>
<dbReference type="GO" id="GO:0004672">
    <property type="term" value="F:protein kinase activity"/>
    <property type="evidence" value="ECO:0007669"/>
    <property type="project" value="InterPro"/>
</dbReference>
<protein>
    <recommendedName>
        <fullName evidence="6">Protein kinase domain-containing protein</fullName>
    </recommendedName>
</protein>
<evidence type="ECO:0000256" key="1">
    <source>
        <dbReference type="ARBA" id="ARBA00022679"/>
    </source>
</evidence>
<keyword evidence="3" id="KW-0418">Kinase</keyword>
<dbReference type="Gramene" id="CDP14527">
    <property type="protein sequence ID" value="CDP14527"/>
    <property type="gene ID" value="GSCOC_T00041041001"/>
</dbReference>
<dbReference type="PANTHER" id="PTHR47987">
    <property type="entry name" value="OS08G0249100 PROTEIN"/>
    <property type="match status" value="1"/>
</dbReference>
<dbReference type="InterPro" id="IPR000719">
    <property type="entry name" value="Prot_kinase_dom"/>
</dbReference>
<dbReference type="Proteomes" id="UP000295252">
    <property type="component" value="Chromosome XI"/>
</dbReference>
<dbReference type="GO" id="GO:0005524">
    <property type="term" value="F:ATP binding"/>
    <property type="evidence" value="ECO:0007669"/>
    <property type="project" value="UniProtKB-UniRule"/>
</dbReference>
<dbReference type="SMART" id="SM00220">
    <property type="entry name" value="S_TKc"/>
    <property type="match status" value="1"/>
</dbReference>
<dbReference type="InterPro" id="IPR017441">
    <property type="entry name" value="Protein_kinase_ATP_BS"/>
</dbReference>
<dbReference type="PANTHER" id="PTHR47987:SF11">
    <property type="entry name" value="RECEPTOR-LIKE CYTOSOLIC SERINE_THREONINE-PROTEIN KINASE RBK1 ISOFORM X1"/>
    <property type="match status" value="1"/>
</dbReference>
<dbReference type="STRING" id="49390.A0A068V1S9"/>
<evidence type="ECO:0000256" key="5">
    <source>
        <dbReference type="PROSITE-ProRule" id="PRU10141"/>
    </source>
</evidence>
<dbReference type="InterPro" id="IPR046958">
    <property type="entry name" value="RBK1/2/STUNTED"/>
</dbReference>
<dbReference type="InterPro" id="IPR008271">
    <property type="entry name" value="Ser/Thr_kinase_AS"/>
</dbReference>
<dbReference type="OMA" id="NCQPQLS"/>
<keyword evidence="8" id="KW-1185">Reference proteome</keyword>
<dbReference type="Gene3D" id="1.10.510.10">
    <property type="entry name" value="Transferase(Phosphotransferase) domain 1"/>
    <property type="match status" value="1"/>
</dbReference>
<evidence type="ECO:0000256" key="2">
    <source>
        <dbReference type="ARBA" id="ARBA00022741"/>
    </source>
</evidence>
<dbReference type="OrthoDB" id="4062651at2759"/>
<evidence type="ECO:0000256" key="3">
    <source>
        <dbReference type="ARBA" id="ARBA00022777"/>
    </source>
</evidence>
<proteinExistence type="predicted"/>
<name>A0A068V1S9_COFCA</name>